<accession>A0AA86ME84</accession>
<dbReference type="NCBIfam" id="TIGR03371">
    <property type="entry name" value="cellulose_yhjQ"/>
    <property type="match status" value="1"/>
</dbReference>
<evidence type="ECO:0000313" key="1">
    <source>
        <dbReference type="EMBL" id="BET26741.1"/>
    </source>
</evidence>
<dbReference type="AlphaFoldDB" id="A0AA86ME84"/>
<gene>
    <name evidence="1" type="ORF">RGQ30_22420</name>
</gene>
<dbReference type="InterPro" id="IPR027417">
    <property type="entry name" value="P-loop_NTPase"/>
</dbReference>
<sequence length="248" mass="27349">MRTFVVSSIKGGVGKTTLTANLAASFAAQGMHVLVLDLDPQNATRFHLGLSASERGGLASYLTGQELSLPKYDTACGAVLCPYGDVNEDVRLQFEVALSENPLLLENFIQRLGMPPETIVLIDTPPGPSLYLRQATVFADRVLAVVQADAASFATFPRMIGLFNRYAQSARYSPDLRLVVNQTNPLKELSEDVLLLLRSDYPREFFAVIHQDQSVSEALAFRKTVFEYDPKCQASVDFQSLTQKLLEK</sequence>
<name>A0AA86ME84_9BURK</name>
<dbReference type="EMBL" id="AP028947">
    <property type="protein sequence ID" value="BET26741.1"/>
    <property type="molecule type" value="Genomic_DNA"/>
</dbReference>
<dbReference type="Pfam" id="PF06564">
    <property type="entry name" value="CBP_BcsQ"/>
    <property type="match status" value="1"/>
</dbReference>
<evidence type="ECO:0008006" key="3">
    <source>
        <dbReference type="Google" id="ProtNLM"/>
    </source>
</evidence>
<dbReference type="Proteomes" id="UP001329151">
    <property type="component" value="Chromosome"/>
</dbReference>
<proteinExistence type="predicted"/>
<reference evidence="1 2" key="1">
    <citation type="submission" date="2023-10" db="EMBL/GenBank/DDBJ databases">
        <title>Complete Genome Sequence of Limnobacter thiooxidans CS-K2T, Isolated from freshwater lake sediments in Bavaria, Germany.</title>
        <authorList>
            <person name="Naruki M."/>
            <person name="Watanabe A."/>
            <person name="Warashina T."/>
            <person name="Morita T."/>
            <person name="Arakawa K."/>
        </authorList>
    </citation>
    <scope>NUCLEOTIDE SEQUENCE [LARGE SCALE GENOMIC DNA]</scope>
    <source>
        <strain evidence="1 2">CS-K2</strain>
    </source>
</reference>
<dbReference type="SUPFAM" id="SSF52540">
    <property type="entry name" value="P-loop containing nucleoside triphosphate hydrolases"/>
    <property type="match status" value="1"/>
</dbReference>
<protein>
    <recommendedName>
        <fullName evidence="3">Cellulose synthase operon protein YhjQ</fullName>
    </recommendedName>
</protein>
<dbReference type="InterPro" id="IPR017746">
    <property type="entry name" value="Cellulose_synthase_operon_BcsQ"/>
</dbReference>
<dbReference type="CDD" id="cd02042">
    <property type="entry name" value="ParAB_family"/>
    <property type="match status" value="1"/>
</dbReference>
<evidence type="ECO:0000313" key="2">
    <source>
        <dbReference type="Proteomes" id="UP001329151"/>
    </source>
</evidence>
<dbReference type="PANTHER" id="PTHR13696">
    <property type="entry name" value="P-LOOP CONTAINING NUCLEOSIDE TRIPHOSPHATE HYDROLASE"/>
    <property type="match status" value="1"/>
</dbReference>
<keyword evidence="2" id="KW-1185">Reference proteome</keyword>
<dbReference type="KEGG" id="lto:RGQ30_22420"/>
<organism evidence="1 2">
    <name type="scientific">Limnobacter thiooxidans</name>
    <dbReference type="NCBI Taxonomy" id="131080"/>
    <lineage>
        <taxon>Bacteria</taxon>
        <taxon>Pseudomonadati</taxon>
        <taxon>Pseudomonadota</taxon>
        <taxon>Betaproteobacteria</taxon>
        <taxon>Burkholderiales</taxon>
        <taxon>Burkholderiaceae</taxon>
        <taxon>Limnobacter</taxon>
    </lineage>
</organism>
<dbReference type="Gene3D" id="3.40.50.300">
    <property type="entry name" value="P-loop containing nucleotide triphosphate hydrolases"/>
    <property type="match status" value="1"/>
</dbReference>
<dbReference type="RefSeq" id="WP_338284422.1">
    <property type="nucleotide sequence ID" value="NZ_AP028947.1"/>
</dbReference>
<dbReference type="PANTHER" id="PTHR13696:SF99">
    <property type="entry name" value="COBYRINIC ACID AC-DIAMIDE SYNTHASE"/>
    <property type="match status" value="1"/>
</dbReference>
<dbReference type="InterPro" id="IPR050678">
    <property type="entry name" value="DNA_Partitioning_ATPase"/>
</dbReference>